<keyword evidence="3" id="KW-1185">Reference proteome</keyword>
<organism evidence="2 3">
    <name type="scientific">Halocatena pleomorpha</name>
    <dbReference type="NCBI Taxonomy" id="1785090"/>
    <lineage>
        <taxon>Archaea</taxon>
        <taxon>Methanobacteriati</taxon>
        <taxon>Methanobacteriota</taxon>
        <taxon>Stenosarchaea group</taxon>
        <taxon>Halobacteria</taxon>
        <taxon>Halobacteriales</taxon>
        <taxon>Natronomonadaceae</taxon>
        <taxon>Halocatena</taxon>
    </lineage>
</organism>
<evidence type="ECO:0000313" key="3">
    <source>
        <dbReference type="Proteomes" id="UP000282322"/>
    </source>
</evidence>
<keyword evidence="1" id="KW-0812">Transmembrane</keyword>
<name>A0A3P3RAX1_9EURY</name>
<feature type="transmembrane region" description="Helical" evidence="1">
    <location>
        <begin position="51"/>
        <end position="73"/>
    </location>
</feature>
<accession>A0A3P3RAX1</accession>
<keyword evidence="1" id="KW-1133">Transmembrane helix</keyword>
<proteinExistence type="predicted"/>
<evidence type="ECO:0000256" key="1">
    <source>
        <dbReference type="SAM" id="Phobius"/>
    </source>
</evidence>
<feature type="transmembrane region" description="Helical" evidence="1">
    <location>
        <begin position="93"/>
        <end position="112"/>
    </location>
</feature>
<protein>
    <submittedName>
        <fullName evidence="2">Uncharacterized protein</fullName>
    </submittedName>
</protein>
<gene>
    <name evidence="2" type="ORF">EIK79_09700</name>
</gene>
<dbReference type="EMBL" id="RRCH01000021">
    <property type="protein sequence ID" value="RRJ30544.1"/>
    <property type="molecule type" value="Genomic_DNA"/>
</dbReference>
<evidence type="ECO:0000313" key="2">
    <source>
        <dbReference type="EMBL" id="RRJ30544.1"/>
    </source>
</evidence>
<feature type="transmembrane region" description="Helical" evidence="1">
    <location>
        <begin position="12"/>
        <end position="31"/>
    </location>
</feature>
<reference evidence="2 3" key="1">
    <citation type="submission" date="2018-11" db="EMBL/GenBank/DDBJ databases">
        <title>Taxonoimc description of Halomarina strain SPP-AMP-1.</title>
        <authorList>
            <person name="Pal Y."/>
            <person name="Srinivasana K."/>
            <person name="Verma A."/>
            <person name="Kumar P."/>
        </authorList>
    </citation>
    <scope>NUCLEOTIDE SEQUENCE [LARGE SCALE GENOMIC DNA]</scope>
    <source>
        <strain evidence="2 3">SPP-AMP-1</strain>
    </source>
</reference>
<sequence>MTQSGREDLRISVIVIVGLIGPLWIILVGAHDLGLSVVGRVFCAGGWMGLGIAPVIATVLQLTTIVFFTKFLVRSMVTLGRAGRQTPEIMNPLFSLAGALLPTVLTNVLRVGESSIAVCLSL</sequence>
<dbReference type="RefSeq" id="WP_124954915.1">
    <property type="nucleotide sequence ID" value="NZ_RRCH01000021.1"/>
</dbReference>
<comment type="caution">
    <text evidence="2">The sequence shown here is derived from an EMBL/GenBank/DDBJ whole genome shotgun (WGS) entry which is preliminary data.</text>
</comment>
<dbReference type="AlphaFoldDB" id="A0A3P3RAX1"/>
<dbReference type="Proteomes" id="UP000282322">
    <property type="component" value="Unassembled WGS sequence"/>
</dbReference>
<keyword evidence="1" id="KW-0472">Membrane</keyword>